<accession>A0ABW4WVD3</accession>
<comment type="caution">
    <text evidence="2">The sequence shown here is derived from an EMBL/GenBank/DDBJ whole genome shotgun (WGS) entry which is preliminary data.</text>
</comment>
<sequence>MRKGTLNFWILLAVSVILSAIIIALFIKVLKLILYVILVLALVPVVYITLRLLFPDHKPGNDESETNA</sequence>
<proteinExistence type="predicted"/>
<keyword evidence="3" id="KW-1185">Reference proteome</keyword>
<organism evidence="2 3">
    <name type="scientific">Pontibacter silvestris</name>
    <dbReference type="NCBI Taxonomy" id="2305183"/>
    <lineage>
        <taxon>Bacteria</taxon>
        <taxon>Pseudomonadati</taxon>
        <taxon>Bacteroidota</taxon>
        <taxon>Cytophagia</taxon>
        <taxon>Cytophagales</taxon>
        <taxon>Hymenobacteraceae</taxon>
        <taxon>Pontibacter</taxon>
    </lineage>
</organism>
<dbReference type="EMBL" id="JBHUHV010000013">
    <property type="protein sequence ID" value="MFD2065945.1"/>
    <property type="molecule type" value="Genomic_DNA"/>
</dbReference>
<feature type="transmembrane region" description="Helical" evidence="1">
    <location>
        <begin position="6"/>
        <end position="27"/>
    </location>
</feature>
<protein>
    <submittedName>
        <fullName evidence="2">Uncharacterized protein</fullName>
    </submittedName>
</protein>
<feature type="transmembrane region" description="Helical" evidence="1">
    <location>
        <begin position="32"/>
        <end position="54"/>
    </location>
</feature>
<name>A0ABW4WVD3_9BACT</name>
<keyword evidence="1" id="KW-1133">Transmembrane helix</keyword>
<evidence type="ECO:0000256" key="1">
    <source>
        <dbReference type="SAM" id="Phobius"/>
    </source>
</evidence>
<evidence type="ECO:0000313" key="3">
    <source>
        <dbReference type="Proteomes" id="UP001597369"/>
    </source>
</evidence>
<keyword evidence="1" id="KW-0472">Membrane</keyword>
<reference evidence="3" key="1">
    <citation type="journal article" date="2019" name="Int. J. Syst. Evol. Microbiol.">
        <title>The Global Catalogue of Microorganisms (GCM) 10K type strain sequencing project: providing services to taxonomists for standard genome sequencing and annotation.</title>
        <authorList>
            <consortium name="The Broad Institute Genomics Platform"/>
            <consortium name="The Broad Institute Genome Sequencing Center for Infectious Disease"/>
            <person name="Wu L."/>
            <person name="Ma J."/>
        </authorList>
    </citation>
    <scope>NUCLEOTIDE SEQUENCE [LARGE SCALE GENOMIC DNA]</scope>
    <source>
        <strain evidence="3">JCM 16545</strain>
    </source>
</reference>
<dbReference type="RefSeq" id="WP_229962916.1">
    <property type="nucleotide sequence ID" value="NZ_JAJJWI010000038.1"/>
</dbReference>
<keyword evidence="1" id="KW-0812">Transmembrane</keyword>
<gene>
    <name evidence="2" type="ORF">ACFSKU_03560</name>
</gene>
<evidence type="ECO:0000313" key="2">
    <source>
        <dbReference type="EMBL" id="MFD2065945.1"/>
    </source>
</evidence>
<dbReference type="Proteomes" id="UP001597369">
    <property type="component" value="Unassembled WGS sequence"/>
</dbReference>